<keyword evidence="2" id="KW-1133">Transmembrane helix</keyword>
<dbReference type="CDD" id="cd01949">
    <property type="entry name" value="GGDEF"/>
    <property type="match status" value="1"/>
</dbReference>
<dbReference type="InterPro" id="IPR011623">
    <property type="entry name" value="7TMR_DISM_rcpt_extracell_dom1"/>
</dbReference>
<feature type="transmembrane region" description="Helical" evidence="2">
    <location>
        <begin position="326"/>
        <end position="344"/>
    </location>
</feature>
<feature type="compositionally biased region" description="Basic and acidic residues" evidence="1">
    <location>
        <begin position="1040"/>
        <end position="1050"/>
    </location>
</feature>
<dbReference type="AlphaFoldDB" id="A0A8I1GCB8"/>
<dbReference type="Pfam" id="PF00990">
    <property type="entry name" value="GGDEF"/>
    <property type="match status" value="1"/>
</dbReference>
<proteinExistence type="predicted"/>
<feature type="transmembrane region" description="Helical" evidence="2">
    <location>
        <begin position="379"/>
        <end position="404"/>
    </location>
</feature>
<dbReference type="InterPro" id="IPR013655">
    <property type="entry name" value="PAS_fold_3"/>
</dbReference>
<organism evidence="6 7">
    <name type="scientific">Rhodomicrobium udaipurense</name>
    <dbReference type="NCBI Taxonomy" id="1202716"/>
    <lineage>
        <taxon>Bacteria</taxon>
        <taxon>Pseudomonadati</taxon>
        <taxon>Pseudomonadota</taxon>
        <taxon>Alphaproteobacteria</taxon>
        <taxon>Hyphomicrobiales</taxon>
        <taxon>Hyphomicrobiaceae</taxon>
        <taxon>Rhodomicrobium</taxon>
    </lineage>
</organism>
<dbReference type="InterPro" id="IPR000014">
    <property type="entry name" value="PAS"/>
</dbReference>
<dbReference type="InterPro" id="IPR035965">
    <property type="entry name" value="PAS-like_dom_sf"/>
</dbReference>
<dbReference type="SMART" id="SM00052">
    <property type="entry name" value="EAL"/>
    <property type="match status" value="1"/>
</dbReference>
<feature type="transmembrane region" description="Helical" evidence="2">
    <location>
        <begin position="230"/>
        <end position="252"/>
    </location>
</feature>
<dbReference type="Pfam" id="PF00563">
    <property type="entry name" value="EAL"/>
    <property type="match status" value="1"/>
</dbReference>
<reference evidence="6 7" key="1">
    <citation type="submission" date="2020-12" db="EMBL/GenBank/DDBJ databases">
        <title>Revised draft genomes of Rhodomicrobium vannielii ATCC 17100 and Rhodomicrobium udaipurense JA643.</title>
        <authorList>
            <person name="Conners E.M."/>
            <person name="Davenport E.J."/>
            <person name="Bose A."/>
        </authorList>
    </citation>
    <scope>NUCLEOTIDE SEQUENCE [LARGE SCALE GENOMIC DNA]</scope>
    <source>
        <strain evidence="6 7">JA643</strain>
    </source>
</reference>
<dbReference type="InterPro" id="IPR001633">
    <property type="entry name" value="EAL_dom"/>
</dbReference>
<dbReference type="Gene3D" id="3.30.450.20">
    <property type="entry name" value="PAS domain"/>
    <property type="match status" value="1"/>
</dbReference>
<dbReference type="PROSITE" id="PS50887">
    <property type="entry name" value="GGDEF"/>
    <property type="match status" value="1"/>
</dbReference>
<dbReference type="EMBL" id="JAEMUK010000012">
    <property type="protein sequence ID" value="MBJ7543210.1"/>
    <property type="molecule type" value="Genomic_DNA"/>
</dbReference>
<protein>
    <submittedName>
        <fullName evidence="6">EAL domain-containing protein</fullName>
    </submittedName>
</protein>
<evidence type="ECO:0000259" key="3">
    <source>
        <dbReference type="PROSITE" id="PS50113"/>
    </source>
</evidence>
<evidence type="ECO:0000313" key="6">
    <source>
        <dbReference type="EMBL" id="MBJ7543210.1"/>
    </source>
</evidence>
<feature type="compositionally biased region" description="Pro residues" evidence="1">
    <location>
        <begin position="1083"/>
        <end position="1096"/>
    </location>
</feature>
<feature type="transmembrane region" description="Helical" evidence="2">
    <location>
        <begin position="203"/>
        <end position="224"/>
    </location>
</feature>
<keyword evidence="7" id="KW-1185">Reference proteome</keyword>
<dbReference type="Proteomes" id="UP000623250">
    <property type="component" value="Unassembled WGS sequence"/>
</dbReference>
<dbReference type="SUPFAM" id="SSF55785">
    <property type="entry name" value="PYP-like sensor domain (PAS domain)"/>
    <property type="match status" value="1"/>
</dbReference>
<feature type="transmembrane region" description="Helical" evidence="2">
    <location>
        <begin position="291"/>
        <end position="314"/>
    </location>
</feature>
<dbReference type="Gene3D" id="3.30.70.270">
    <property type="match status" value="1"/>
</dbReference>
<evidence type="ECO:0000259" key="5">
    <source>
        <dbReference type="PROSITE" id="PS50887"/>
    </source>
</evidence>
<evidence type="ECO:0000313" key="7">
    <source>
        <dbReference type="Proteomes" id="UP000623250"/>
    </source>
</evidence>
<dbReference type="PANTHER" id="PTHR44757:SF2">
    <property type="entry name" value="BIOFILM ARCHITECTURE MAINTENANCE PROTEIN MBAA"/>
    <property type="match status" value="1"/>
</dbReference>
<dbReference type="InterPro" id="IPR052155">
    <property type="entry name" value="Biofilm_reg_signaling"/>
</dbReference>
<comment type="caution">
    <text evidence="6">The sequence shown here is derived from an EMBL/GenBank/DDBJ whole genome shotgun (WGS) entry which is preliminary data.</text>
</comment>
<dbReference type="InterPro" id="IPR029787">
    <property type="entry name" value="Nucleotide_cyclase"/>
</dbReference>
<dbReference type="SUPFAM" id="SSF55073">
    <property type="entry name" value="Nucleotide cyclase"/>
    <property type="match status" value="1"/>
</dbReference>
<dbReference type="Gene3D" id="3.20.20.450">
    <property type="entry name" value="EAL domain"/>
    <property type="match status" value="1"/>
</dbReference>
<dbReference type="NCBIfam" id="TIGR00254">
    <property type="entry name" value="GGDEF"/>
    <property type="match status" value="1"/>
</dbReference>
<dbReference type="PANTHER" id="PTHR44757">
    <property type="entry name" value="DIGUANYLATE CYCLASE DGCP"/>
    <property type="match status" value="1"/>
</dbReference>
<gene>
    <name evidence="6" type="ORF">JDN41_06535</name>
</gene>
<sequence>MLLCAAETAASVPPRLLAVARVTLIFCAAWIAAALMASSPASAVEPIVVGSAQEKIDITLLGEFYERRGDKIAAETAANADGIAGRMTVSAKTPGTNPSWIVFALSNPTDKPVTRFLSAQRYDIVNSGVFKPDLDAPRITNVTPSLGFRPERVDDYDFLDIYRLSIEPGTTVTFIVELASASVPRLYLSSAQNFGKRLRDVNLLNGILLGITGLLALFFTVIFGVNHKSIFPAAALLAWSALAYLCVDFGFWHKLFQLSSEDNGTYRAMTEASFAASLVIFLYAFLNLRLWHSWISMAFFGWIVAQLGLIFFGLVDAQATMSLARLSLIPISVIGTAVIVFLALRGQERALSLLPTWMLFLLWLFAAAVIVTGKMSGDVAVVAISAGLVVFLMLVALTVTQYAFQSADPGASGEDPGQFKLRVMALEASGASVWEWDGRRNEINAGPEVENALGVPPGTLRCSQDAWLQHLHASDRERMRLTLWTLRERQGGDINLEFRMKRADGGYLWYELRAAVTPQRTTRQLRGVGLLRNVNAQKRAQERLLHNAIRDGLTGLPNRELFLDRLQFAVARAQLENLKPTVFFVDLDALKNQSRSPDFATNDGVLLTISRRLQRYISQQDTLARVSALQFAILISDDTEPRHIAMLAERVRRSLRTPMKVGGRDLVLTGSIGIAMYDGTQEHAEDLLREAESAMYRAKRAGPDRIELFKPEMRGATDERAIVQADLKHAIERRQIRILYQPIMRIADERLAGMEAFVIWEHPTLGKLSLQEFEAAAEAAGLSGELWSYVFERCIRQGARWHRILQRDDPIYLSINMSSQQLFHHDLVQNLRLIIGRETLPKGALRLEIAETLINANPEQAIEILDWLKSLNVSIALDEFGVSFSSLSYWNRLSIDAIKIDRSLVTLSDKDRSSAMVLKAVLSIAHELGKDVVAVGIDSEEDLAYVRALGCDYGQGFFYADLMSDKDVVNLLNAIARSTKRDNRAIEKEERRVDRRAEKGREEESEKALVLAEREAQTAGDGAPKASAKPSRAIGRRFRRGDASKARTKGEAAAPKPEVATQTASLVPGQPPQPGQGFATDAPKPPGQPFPPFNKR</sequence>
<dbReference type="InterPro" id="IPR000700">
    <property type="entry name" value="PAS-assoc_C"/>
</dbReference>
<dbReference type="InterPro" id="IPR043128">
    <property type="entry name" value="Rev_trsase/Diguanyl_cyclase"/>
</dbReference>
<dbReference type="PROSITE" id="PS50883">
    <property type="entry name" value="EAL"/>
    <property type="match status" value="1"/>
</dbReference>
<keyword evidence="2" id="KW-0472">Membrane</keyword>
<feature type="domain" description="EAL" evidence="4">
    <location>
        <begin position="720"/>
        <end position="976"/>
    </location>
</feature>
<dbReference type="InterPro" id="IPR035919">
    <property type="entry name" value="EAL_sf"/>
</dbReference>
<evidence type="ECO:0000256" key="1">
    <source>
        <dbReference type="SAM" id="MobiDB-lite"/>
    </source>
</evidence>
<dbReference type="PROSITE" id="PS50113">
    <property type="entry name" value="PAC"/>
    <property type="match status" value="1"/>
</dbReference>
<feature type="transmembrane region" description="Helical" evidence="2">
    <location>
        <begin position="264"/>
        <end position="285"/>
    </location>
</feature>
<dbReference type="Pfam" id="PF07695">
    <property type="entry name" value="7TMR-DISM_7TM"/>
    <property type="match status" value="1"/>
</dbReference>
<dbReference type="CDD" id="cd01948">
    <property type="entry name" value="EAL"/>
    <property type="match status" value="1"/>
</dbReference>
<dbReference type="CDD" id="cd00130">
    <property type="entry name" value="PAS"/>
    <property type="match status" value="1"/>
</dbReference>
<name>A0A8I1GCB8_9HYPH</name>
<feature type="transmembrane region" description="Helical" evidence="2">
    <location>
        <begin position="350"/>
        <end position="372"/>
    </location>
</feature>
<evidence type="ECO:0000259" key="4">
    <source>
        <dbReference type="PROSITE" id="PS50883"/>
    </source>
</evidence>
<dbReference type="SUPFAM" id="SSF141868">
    <property type="entry name" value="EAL domain-like"/>
    <property type="match status" value="1"/>
</dbReference>
<dbReference type="InterPro" id="IPR000160">
    <property type="entry name" value="GGDEF_dom"/>
</dbReference>
<feature type="transmembrane region" description="Helical" evidence="2">
    <location>
        <begin position="16"/>
        <end position="37"/>
    </location>
</feature>
<feature type="domain" description="GGDEF" evidence="5">
    <location>
        <begin position="578"/>
        <end position="711"/>
    </location>
</feature>
<accession>A0A8I1GCB8</accession>
<dbReference type="Pfam" id="PF08447">
    <property type="entry name" value="PAS_3"/>
    <property type="match status" value="1"/>
</dbReference>
<dbReference type="SMART" id="SM00267">
    <property type="entry name" value="GGDEF"/>
    <property type="match status" value="1"/>
</dbReference>
<feature type="domain" description="PAC" evidence="3">
    <location>
        <begin position="494"/>
        <end position="546"/>
    </location>
</feature>
<evidence type="ECO:0000256" key="2">
    <source>
        <dbReference type="SAM" id="Phobius"/>
    </source>
</evidence>
<dbReference type="RefSeq" id="WP_052037369.1">
    <property type="nucleotide sequence ID" value="NZ_JAEMUK010000012.1"/>
</dbReference>
<dbReference type="NCBIfam" id="TIGR00229">
    <property type="entry name" value="sensory_box"/>
    <property type="match status" value="1"/>
</dbReference>
<feature type="compositionally biased region" description="Basic and acidic residues" evidence="1">
    <location>
        <begin position="988"/>
        <end position="1016"/>
    </location>
</feature>
<keyword evidence="2" id="KW-0812">Transmembrane</keyword>
<feature type="region of interest" description="Disordered" evidence="1">
    <location>
        <begin position="988"/>
        <end position="1096"/>
    </location>
</feature>